<reference evidence="6" key="1">
    <citation type="journal article" date="2019" name="Int. J. Syst. Evol. Microbiol.">
        <title>The Global Catalogue of Microorganisms (GCM) 10K type strain sequencing project: providing services to taxonomists for standard genome sequencing and annotation.</title>
        <authorList>
            <consortium name="The Broad Institute Genomics Platform"/>
            <consortium name="The Broad Institute Genome Sequencing Center for Infectious Disease"/>
            <person name="Wu L."/>
            <person name="Ma J."/>
        </authorList>
    </citation>
    <scope>NUCLEOTIDE SEQUENCE [LARGE SCALE GENOMIC DNA]</scope>
    <source>
        <strain evidence="6">CGMCC 4.7645</strain>
    </source>
</reference>
<dbReference type="CDD" id="cd07377">
    <property type="entry name" value="WHTH_GntR"/>
    <property type="match status" value="1"/>
</dbReference>
<proteinExistence type="predicted"/>
<dbReference type="InterPro" id="IPR050679">
    <property type="entry name" value="Bact_HTH_transcr_reg"/>
</dbReference>
<organism evidence="5 6">
    <name type="scientific">Amycolatopsis pigmentata</name>
    <dbReference type="NCBI Taxonomy" id="450801"/>
    <lineage>
        <taxon>Bacteria</taxon>
        <taxon>Bacillati</taxon>
        <taxon>Actinomycetota</taxon>
        <taxon>Actinomycetes</taxon>
        <taxon>Pseudonocardiales</taxon>
        <taxon>Pseudonocardiaceae</taxon>
        <taxon>Amycolatopsis</taxon>
    </lineage>
</organism>
<dbReference type="Pfam" id="PF00392">
    <property type="entry name" value="GntR"/>
    <property type="match status" value="1"/>
</dbReference>
<dbReference type="InterPro" id="IPR000524">
    <property type="entry name" value="Tscrpt_reg_HTH_GntR"/>
</dbReference>
<keyword evidence="6" id="KW-1185">Reference proteome</keyword>
<dbReference type="PANTHER" id="PTHR44846">
    <property type="entry name" value="MANNOSYL-D-GLYCERATE TRANSPORT/METABOLISM SYSTEM REPRESSOR MNGR-RELATED"/>
    <property type="match status" value="1"/>
</dbReference>
<evidence type="ECO:0000313" key="5">
    <source>
        <dbReference type="EMBL" id="MFD2419510.1"/>
    </source>
</evidence>
<evidence type="ECO:0000256" key="3">
    <source>
        <dbReference type="ARBA" id="ARBA00023163"/>
    </source>
</evidence>
<dbReference type="PROSITE" id="PS50949">
    <property type="entry name" value="HTH_GNTR"/>
    <property type="match status" value="1"/>
</dbReference>
<dbReference type="RefSeq" id="WP_378267494.1">
    <property type="nucleotide sequence ID" value="NZ_JBHUKR010000011.1"/>
</dbReference>
<feature type="domain" description="HTH gntR-type" evidence="4">
    <location>
        <begin position="1"/>
        <end position="63"/>
    </location>
</feature>
<keyword evidence="1" id="KW-0805">Transcription regulation</keyword>
<name>A0ABW5FXX6_9PSEU</name>
<evidence type="ECO:0000313" key="6">
    <source>
        <dbReference type="Proteomes" id="UP001597417"/>
    </source>
</evidence>
<protein>
    <submittedName>
        <fullName evidence="5">GntR family transcriptional regulator</fullName>
    </submittedName>
</protein>
<evidence type="ECO:0000256" key="1">
    <source>
        <dbReference type="ARBA" id="ARBA00023015"/>
    </source>
</evidence>
<dbReference type="SUPFAM" id="SSF46785">
    <property type="entry name" value="Winged helix' DNA-binding domain"/>
    <property type="match status" value="1"/>
</dbReference>
<dbReference type="Gene3D" id="1.10.10.10">
    <property type="entry name" value="Winged helix-like DNA-binding domain superfamily/Winged helix DNA-binding domain"/>
    <property type="match status" value="1"/>
</dbReference>
<dbReference type="Proteomes" id="UP001597417">
    <property type="component" value="Unassembled WGS sequence"/>
</dbReference>
<dbReference type="InterPro" id="IPR036390">
    <property type="entry name" value="WH_DNA-bd_sf"/>
</dbReference>
<accession>A0ABW5FXX6</accession>
<evidence type="ECO:0000256" key="2">
    <source>
        <dbReference type="ARBA" id="ARBA00023125"/>
    </source>
</evidence>
<comment type="caution">
    <text evidence="5">The sequence shown here is derived from an EMBL/GenBank/DDBJ whole genome shotgun (WGS) entry which is preliminary data.</text>
</comment>
<sequence>MADHLAARIASGELALNDLLPAEAKLAREYGVSLGTARRATALLRERGLVATLRSKGTFVVSPSAPAR</sequence>
<dbReference type="SMART" id="SM00345">
    <property type="entry name" value="HTH_GNTR"/>
    <property type="match status" value="1"/>
</dbReference>
<keyword evidence="2" id="KW-0238">DNA-binding</keyword>
<keyword evidence="3" id="KW-0804">Transcription</keyword>
<dbReference type="PANTHER" id="PTHR44846:SF1">
    <property type="entry name" value="MANNOSYL-D-GLYCERATE TRANSPORT_METABOLISM SYSTEM REPRESSOR MNGR-RELATED"/>
    <property type="match status" value="1"/>
</dbReference>
<dbReference type="EMBL" id="JBHUKR010000011">
    <property type="protein sequence ID" value="MFD2419510.1"/>
    <property type="molecule type" value="Genomic_DNA"/>
</dbReference>
<evidence type="ECO:0000259" key="4">
    <source>
        <dbReference type="PROSITE" id="PS50949"/>
    </source>
</evidence>
<dbReference type="InterPro" id="IPR036388">
    <property type="entry name" value="WH-like_DNA-bd_sf"/>
</dbReference>
<gene>
    <name evidence="5" type="ORF">ACFSXZ_24580</name>
</gene>